<feature type="region of interest" description="Disordered" evidence="1">
    <location>
        <begin position="26"/>
        <end position="45"/>
    </location>
</feature>
<dbReference type="Gene3D" id="3.40.50.1110">
    <property type="entry name" value="SGNH hydrolase"/>
    <property type="match status" value="1"/>
</dbReference>
<evidence type="ECO:0000256" key="2">
    <source>
        <dbReference type="SAM" id="SignalP"/>
    </source>
</evidence>
<dbReference type="SUPFAM" id="SSF52266">
    <property type="entry name" value="SGNH hydrolase"/>
    <property type="match status" value="1"/>
</dbReference>
<sequence>MPAVAVTVTGLALALAGCSTMAAAESRTTAPRTASPSANRGHVAPPGRQVIAALGDSIMNGHGLQSGQDWPTLLADDRDETVYNVSCDGGGFVAVGDCGTDFAGLIPAALHEHPDIVVVQGSDNDHAQSESALVAATTATVDELHHEFPHARILGINTLWNQPSAAPAEIAYSSAAVKQAVQGVGGTYIDIGQPLAGHSDLVQSDDEHPTATGQRVLLGDVEAACDAAGFAL</sequence>
<reference evidence="4 5" key="1">
    <citation type="submission" date="2014-11" db="EMBL/GenBank/DDBJ databases">
        <title>Genome sequence of Microbacterium mangrovi MUSC 115(T).</title>
        <authorList>
            <person name="Lee L.-H."/>
        </authorList>
    </citation>
    <scope>NUCLEOTIDE SEQUENCE [LARGE SCALE GENOMIC DNA]</scope>
    <source>
        <strain evidence="4 5">MUSC 115</strain>
    </source>
</reference>
<feature type="chain" id="PRO_5002065848" description="SGNH hydrolase-type esterase domain-containing protein" evidence="2">
    <location>
        <begin position="25"/>
        <end position="232"/>
    </location>
</feature>
<protein>
    <recommendedName>
        <fullName evidence="3">SGNH hydrolase-type esterase domain-containing protein</fullName>
    </recommendedName>
</protein>
<evidence type="ECO:0000313" key="4">
    <source>
        <dbReference type="EMBL" id="KHK97579.1"/>
    </source>
</evidence>
<feature type="compositionally biased region" description="Polar residues" evidence="1">
    <location>
        <begin position="26"/>
        <end position="38"/>
    </location>
</feature>
<evidence type="ECO:0000259" key="3">
    <source>
        <dbReference type="Pfam" id="PF13472"/>
    </source>
</evidence>
<dbReference type="AlphaFoldDB" id="A0A0B2A253"/>
<dbReference type="InterPro" id="IPR013830">
    <property type="entry name" value="SGNH_hydro"/>
</dbReference>
<evidence type="ECO:0000313" key="5">
    <source>
        <dbReference type="Proteomes" id="UP000031030"/>
    </source>
</evidence>
<dbReference type="CDD" id="cd00229">
    <property type="entry name" value="SGNH_hydrolase"/>
    <property type="match status" value="1"/>
</dbReference>
<dbReference type="Pfam" id="PF13472">
    <property type="entry name" value="Lipase_GDSL_2"/>
    <property type="match status" value="1"/>
</dbReference>
<dbReference type="EMBL" id="JTDK01000010">
    <property type="protein sequence ID" value="KHK97579.1"/>
    <property type="molecule type" value="Genomic_DNA"/>
</dbReference>
<dbReference type="InterPro" id="IPR036514">
    <property type="entry name" value="SGNH_hydro_sf"/>
</dbReference>
<feature type="signal peptide" evidence="2">
    <location>
        <begin position="1"/>
        <end position="24"/>
    </location>
</feature>
<dbReference type="STRING" id="1348253.LK09_12165"/>
<name>A0A0B2A253_9MICO</name>
<organism evidence="4 5">
    <name type="scientific">Microbacterium mangrovi</name>
    <dbReference type="NCBI Taxonomy" id="1348253"/>
    <lineage>
        <taxon>Bacteria</taxon>
        <taxon>Bacillati</taxon>
        <taxon>Actinomycetota</taxon>
        <taxon>Actinomycetes</taxon>
        <taxon>Micrococcales</taxon>
        <taxon>Microbacteriaceae</taxon>
        <taxon>Microbacterium</taxon>
    </lineage>
</organism>
<keyword evidence="5" id="KW-1185">Reference proteome</keyword>
<dbReference type="Proteomes" id="UP000031030">
    <property type="component" value="Unassembled WGS sequence"/>
</dbReference>
<keyword evidence="2" id="KW-0732">Signal</keyword>
<comment type="caution">
    <text evidence="4">The sequence shown here is derived from an EMBL/GenBank/DDBJ whole genome shotgun (WGS) entry which is preliminary data.</text>
</comment>
<proteinExistence type="predicted"/>
<evidence type="ECO:0000256" key="1">
    <source>
        <dbReference type="SAM" id="MobiDB-lite"/>
    </source>
</evidence>
<gene>
    <name evidence="4" type="ORF">LK09_12165</name>
</gene>
<accession>A0A0B2A253</accession>
<feature type="domain" description="SGNH hydrolase-type esterase" evidence="3">
    <location>
        <begin position="53"/>
        <end position="216"/>
    </location>
</feature>